<gene>
    <name evidence="1" type="ORF">VFH_I013080</name>
</gene>
<evidence type="ECO:0000313" key="2">
    <source>
        <dbReference type="Proteomes" id="UP001157006"/>
    </source>
</evidence>
<evidence type="ECO:0000313" key="1">
    <source>
        <dbReference type="EMBL" id="CAI8591911.1"/>
    </source>
</evidence>
<dbReference type="AlphaFoldDB" id="A0AAV0Z097"/>
<accession>A0AAV0Z097</accession>
<reference evidence="1 2" key="1">
    <citation type="submission" date="2023-01" db="EMBL/GenBank/DDBJ databases">
        <authorList>
            <person name="Kreplak J."/>
        </authorList>
    </citation>
    <scope>NUCLEOTIDE SEQUENCE [LARGE SCALE GENOMIC DNA]</scope>
</reference>
<protein>
    <submittedName>
        <fullName evidence="1">Uncharacterized protein</fullName>
    </submittedName>
</protein>
<dbReference type="EMBL" id="OX451735">
    <property type="protein sequence ID" value="CAI8591911.1"/>
    <property type="molecule type" value="Genomic_DNA"/>
</dbReference>
<proteinExistence type="predicted"/>
<organism evidence="1 2">
    <name type="scientific">Vicia faba</name>
    <name type="common">Broad bean</name>
    <name type="synonym">Faba vulgaris</name>
    <dbReference type="NCBI Taxonomy" id="3906"/>
    <lineage>
        <taxon>Eukaryota</taxon>
        <taxon>Viridiplantae</taxon>
        <taxon>Streptophyta</taxon>
        <taxon>Embryophyta</taxon>
        <taxon>Tracheophyta</taxon>
        <taxon>Spermatophyta</taxon>
        <taxon>Magnoliopsida</taxon>
        <taxon>eudicotyledons</taxon>
        <taxon>Gunneridae</taxon>
        <taxon>Pentapetalae</taxon>
        <taxon>rosids</taxon>
        <taxon>fabids</taxon>
        <taxon>Fabales</taxon>
        <taxon>Fabaceae</taxon>
        <taxon>Papilionoideae</taxon>
        <taxon>50 kb inversion clade</taxon>
        <taxon>NPAAA clade</taxon>
        <taxon>Hologalegina</taxon>
        <taxon>IRL clade</taxon>
        <taxon>Fabeae</taxon>
        <taxon>Vicia</taxon>
    </lineage>
</organism>
<name>A0AAV0Z097_VICFA</name>
<keyword evidence="2" id="KW-1185">Reference proteome</keyword>
<dbReference type="Proteomes" id="UP001157006">
    <property type="component" value="Chromosome 1S"/>
</dbReference>
<sequence>MAQQNFCDQLNIFKDQVLRHWEKKPILLLDNAPWEDPQPSEVDKPCSDNLPLVIVQDKGKETEEATESESAAAYFEKVAPSGDIPSSSLVMQTLEELKKEM</sequence>